<keyword evidence="3" id="KW-1185">Reference proteome</keyword>
<organism evidence="2 3">
    <name type="scientific">Saprolegnia diclina (strain VS20)</name>
    <dbReference type="NCBI Taxonomy" id="1156394"/>
    <lineage>
        <taxon>Eukaryota</taxon>
        <taxon>Sar</taxon>
        <taxon>Stramenopiles</taxon>
        <taxon>Oomycota</taxon>
        <taxon>Saprolegniomycetes</taxon>
        <taxon>Saprolegniales</taxon>
        <taxon>Saprolegniaceae</taxon>
        <taxon>Saprolegnia</taxon>
    </lineage>
</organism>
<sequence length="224" mass="24450">MSWMLLLGFAVTIANAQTALPHLKPLKSGCLPSDVTSCKMSCPSIYHDTSRFTCPCYSKMGECLVRIGCSFSQRKDAMASCTRKGYCKAGYCTYRLGDFTPKLGARREIFDATAIVPPDSPCVDGCCPGSASCTENSVMKALRQPGRAYRLEEPKLPPRYGDPRLSVNQNYNLMPYSLPLGNLPAVSASFLQGFAQEASTAFAHNDSHVMEKLPTQPEQTPKLS</sequence>
<dbReference type="Proteomes" id="UP000030762">
    <property type="component" value="Unassembled WGS sequence"/>
</dbReference>
<reference evidence="2 3" key="1">
    <citation type="submission" date="2012-04" db="EMBL/GenBank/DDBJ databases">
        <title>The Genome Sequence of Saprolegnia declina VS20.</title>
        <authorList>
            <consortium name="The Broad Institute Genome Sequencing Platform"/>
            <person name="Russ C."/>
            <person name="Nusbaum C."/>
            <person name="Tyler B."/>
            <person name="van West P."/>
            <person name="Dieguez-Uribeondo J."/>
            <person name="de Bruijn I."/>
            <person name="Tripathy S."/>
            <person name="Jiang R."/>
            <person name="Young S.K."/>
            <person name="Zeng Q."/>
            <person name="Gargeya S."/>
            <person name="Fitzgerald M."/>
            <person name="Haas B."/>
            <person name="Abouelleil A."/>
            <person name="Alvarado L."/>
            <person name="Arachchi H.M."/>
            <person name="Berlin A."/>
            <person name="Chapman S.B."/>
            <person name="Goldberg J."/>
            <person name="Griggs A."/>
            <person name="Gujja S."/>
            <person name="Hansen M."/>
            <person name="Howarth C."/>
            <person name="Imamovic A."/>
            <person name="Larimer J."/>
            <person name="McCowen C."/>
            <person name="Montmayeur A."/>
            <person name="Murphy C."/>
            <person name="Neiman D."/>
            <person name="Pearson M."/>
            <person name="Priest M."/>
            <person name="Roberts A."/>
            <person name="Saif S."/>
            <person name="Shea T."/>
            <person name="Sisk P."/>
            <person name="Sykes S."/>
            <person name="Wortman J."/>
            <person name="Nusbaum C."/>
            <person name="Birren B."/>
        </authorList>
    </citation>
    <scope>NUCLEOTIDE SEQUENCE [LARGE SCALE GENOMIC DNA]</scope>
    <source>
        <strain evidence="2 3">VS20</strain>
    </source>
</reference>
<evidence type="ECO:0000313" key="3">
    <source>
        <dbReference type="Proteomes" id="UP000030762"/>
    </source>
</evidence>
<dbReference type="EMBL" id="JH767192">
    <property type="protein sequence ID" value="EQC28645.1"/>
    <property type="molecule type" value="Genomic_DNA"/>
</dbReference>
<dbReference type="RefSeq" id="XP_008617837.1">
    <property type="nucleotide sequence ID" value="XM_008619615.1"/>
</dbReference>
<dbReference type="OrthoDB" id="155020at2759"/>
<feature type="signal peptide" evidence="1">
    <location>
        <begin position="1"/>
        <end position="16"/>
    </location>
</feature>
<evidence type="ECO:0000256" key="1">
    <source>
        <dbReference type="SAM" id="SignalP"/>
    </source>
</evidence>
<name>T0Q5E1_SAPDV</name>
<proteinExistence type="predicted"/>
<dbReference type="eggNOG" id="ENOG502RZH7">
    <property type="taxonomic scope" value="Eukaryota"/>
</dbReference>
<keyword evidence="1" id="KW-0732">Signal</keyword>
<evidence type="ECO:0000313" key="2">
    <source>
        <dbReference type="EMBL" id="EQC28645.1"/>
    </source>
</evidence>
<protein>
    <submittedName>
        <fullName evidence="2">Uncharacterized protein</fullName>
    </submittedName>
</protein>
<feature type="chain" id="PRO_5004583052" evidence="1">
    <location>
        <begin position="17"/>
        <end position="224"/>
    </location>
</feature>
<dbReference type="GeneID" id="19954249"/>
<dbReference type="OMA" id="RKGYCKD"/>
<gene>
    <name evidence="2" type="ORF">SDRG_13522</name>
</gene>
<dbReference type="VEuPathDB" id="FungiDB:SDRG_13522"/>
<accession>T0Q5E1</accession>
<dbReference type="InParanoid" id="T0Q5E1"/>
<dbReference type="AlphaFoldDB" id="T0Q5E1"/>